<evidence type="ECO:0000259" key="18">
    <source>
        <dbReference type="PROSITE" id="PS50109"/>
    </source>
</evidence>
<keyword evidence="9" id="KW-0677">Repeat</keyword>
<dbReference type="RefSeq" id="WP_197721761.1">
    <property type="nucleotide sequence ID" value="NZ_AP018721.1"/>
</dbReference>
<proteinExistence type="predicted"/>
<evidence type="ECO:0000256" key="14">
    <source>
        <dbReference type="ARBA" id="ARBA00023136"/>
    </source>
</evidence>
<dbReference type="FunFam" id="3.30.565.10:FF:000010">
    <property type="entry name" value="Sensor histidine kinase RcsC"/>
    <property type="match status" value="1"/>
</dbReference>
<dbReference type="PROSITE" id="PS50112">
    <property type="entry name" value="PAS"/>
    <property type="match status" value="3"/>
</dbReference>
<dbReference type="Gene3D" id="3.40.50.2300">
    <property type="match status" value="3"/>
</dbReference>
<dbReference type="InterPro" id="IPR000014">
    <property type="entry name" value="PAS"/>
</dbReference>
<dbReference type="InterPro" id="IPR035965">
    <property type="entry name" value="PAS-like_dom_sf"/>
</dbReference>
<dbReference type="Gene3D" id="2.10.70.100">
    <property type="match status" value="2"/>
</dbReference>
<dbReference type="Pfam" id="PF02518">
    <property type="entry name" value="HATPase_c"/>
    <property type="match status" value="1"/>
</dbReference>
<dbReference type="Pfam" id="PF08447">
    <property type="entry name" value="PAS_3"/>
    <property type="match status" value="2"/>
</dbReference>
<feature type="domain" description="PAC" evidence="21">
    <location>
        <begin position="346"/>
        <end position="400"/>
    </location>
</feature>
<feature type="domain" description="PAC" evidence="21">
    <location>
        <begin position="603"/>
        <end position="655"/>
    </location>
</feature>
<dbReference type="SUPFAM" id="SSF52172">
    <property type="entry name" value="CheY-like"/>
    <property type="match status" value="3"/>
</dbReference>
<keyword evidence="12" id="KW-1133">Transmembrane helix</keyword>
<dbReference type="InterPro" id="IPR013655">
    <property type="entry name" value="PAS_fold_3"/>
</dbReference>
<feature type="domain" description="PAS" evidence="20">
    <location>
        <begin position="290"/>
        <end position="321"/>
    </location>
</feature>
<keyword evidence="5" id="KW-0997">Cell inner membrane</keyword>
<evidence type="ECO:0000256" key="3">
    <source>
        <dbReference type="ARBA" id="ARBA00012438"/>
    </source>
</evidence>
<dbReference type="GO" id="GO:0009927">
    <property type="term" value="F:histidine phosphotransfer kinase activity"/>
    <property type="evidence" value="ECO:0007669"/>
    <property type="project" value="TreeGrafter"/>
</dbReference>
<keyword evidence="14" id="KW-0472">Membrane</keyword>
<comment type="caution">
    <text evidence="17">Lacks conserved residue(s) required for the propagation of feature annotation.</text>
</comment>
<dbReference type="CDD" id="cd00082">
    <property type="entry name" value="HisKA"/>
    <property type="match status" value="1"/>
</dbReference>
<dbReference type="EMBL" id="SLZY01000011">
    <property type="protein sequence ID" value="TCS71169.1"/>
    <property type="molecule type" value="Genomic_DNA"/>
</dbReference>
<evidence type="ECO:0000256" key="5">
    <source>
        <dbReference type="ARBA" id="ARBA00022519"/>
    </source>
</evidence>
<dbReference type="SUPFAM" id="SSF47384">
    <property type="entry name" value="Homodimeric domain of signal transducing histidine kinase"/>
    <property type="match status" value="1"/>
</dbReference>
<feature type="domain" description="PAS" evidence="20">
    <location>
        <begin position="528"/>
        <end position="600"/>
    </location>
</feature>
<evidence type="ECO:0000256" key="13">
    <source>
        <dbReference type="ARBA" id="ARBA00023012"/>
    </source>
</evidence>
<evidence type="ECO:0000259" key="21">
    <source>
        <dbReference type="PROSITE" id="PS50113"/>
    </source>
</evidence>
<feature type="domain" description="Response regulatory" evidence="19">
    <location>
        <begin position="141"/>
        <end position="257"/>
    </location>
</feature>
<protein>
    <recommendedName>
        <fullName evidence="16">Virulence sensor protein BvgS</fullName>
        <ecNumber evidence="3">2.7.13.3</ecNumber>
    </recommendedName>
</protein>
<dbReference type="CDD" id="cd16922">
    <property type="entry name" value="HATPase_EvgS-ArcB-TorS-like"/>
    <property type="match status" value="1"/>
</dbReference>
<feature type="domain" description="PAC" evidence="21">
    <location>
        <begin position="475"/>
        <end position="527"/>
    </location>
</feature>
<evidence type="ECO:0000256" key="1">
    <source>
        <dbReference type="ARBA" id="ARBA00000085"/>
    </source>
</evidence>
<organism evidence="22 23">
    <name type="scientific">Sulfuritortus calidifontis</name>
    <dbReference type="NCBI Taxonomy" id="1914471"/>
    <lineage>
        <taxon>Bacteria</taxon>
        <taxon>Pseudomonadati</taxon>
        <taxon>Pseudomonadota</taxon>
        <taxon>Betaproteobacteria</taxon>
        <taxon>Nitrosomonadales</taxon>
        <taxon>Thiobacillaceae</taxon>
        <taxon>Sulfuritortus</taxon>
    </lineage>
</organism>
<evidence type="ECO:0000259" key="19">
    <source>
        <dbReference type="PROSITE" id="PS50110"/>
    </source>
</evidence>
<dbReference type="InterPro" id="IPR011006">
    <property type="entry name" value="CheY-like_superfamily"/>
</dbReference>
<sequence>MAQKITGQDAQKNKILLLECDPAVAQKIHMILSERGHQLVRVDSVTSMLSLIEAGEAAALLISADSLQDCPEALLDSLLQTARAQNPPLPTFYLSAKTDFDTRIWALRRGFSHFLGHPLDYSRLLRLLEKYSGMKVHDPYRVLLVDDDPVLLRMHTLILEEAGMATQAISDPVQALEATHAFGPELIILDLYMIGCQGTELAAILRDCDRFNDVPIIFLSSEDQPVKQLEAMTTGGDAFLAKPVDPEQLVNLINQRIQHARQLRLISRQLDSAMREVDARQRALDEHAIVSITDHLGNIIYANAKFCEISGYRQDELIGQNHRLIKSGLHDQAFYDEMWATIAQGHIWHGVVANRRKDGQVYWVASTIVPFMGEDGLPARYISIRTDITQLMEIEKALRESEDRLRLSQIFANIGTWDWDIQTGDLYWSDRIAPLFGYDDLVETNYQNFLNAVHPDDRQAVTDAVNACLEHDTPYDIEHRVVWPSGEIRWLLERGAVKRDKDGNPLHMLGVVQDITARKQAELALQESEQRLREAQRIAQIGHWTLDVASGRLHWSDEIYRIFGHEPGEFEPSYERFFEAVHPDDVLLVKASEARALQHEGGHSIDHRIVLPNGCVRWVHEEAHASFGPDGQPIQLSGTVQDITARKEVEAELQLAKQEAERANLAKSEFLSSMSHELRTPLNAILGFTQLLEIDDNLTAEQRDNIKEIVNAGKHLLSLIGEVLDLAKIEAGRMTLSIEAIHLDDLLQSCLSIIQPMAWKRGIAIQADFDRNRFKTVMADHTRLKQVLMNLLSNAIKYNRDGGQIEVNWSPAGNSMFRVSVRDTGPGIGPERLKDMFQPFSRLGAENTAVEGTGIGLVISKRLMEAMHGRIGVDSQEGVGSTFWIEIPVATSDLSVINGSTEQLQQHTVPQTGEHTVLYVEDNPANLKLMVNLLAKWPTVRLLTAHTGALGIEMAKSYRPDLILLDINLPELDGYGVLRELRHAAETRDIPVVALTANAMPKDIERGKAAGFQEYLTKPLDISNFYAVLGRLLT</sequence>
<dbReference type="PRINTS" id="PR00344">
    <property type="entry name" value="BCTRLSENSOR"/>
</dbReference>
<evidence type="ECO:0000256" key="2">
    <source>
        <dbReference type="ARBA" id="ARBA00004429"/>
    </source>
</evidence>
<evidence type="ECO:0000256" key="8">
    <source>
        <dbReference type="ARBA" id="ARBA00022692"/>
    </source>
</evidence>
<evidence type="ECO:0000313" key="23">
    <source>
        <dbReference type="Proteomes" id="UP000295135"/>
    </source>
</evidence>
<dbReference type="Gene3D" id="3.30.565.10">
    <property type="entry name" value="Histidine kinase-like ATPase, C-terminal domain"/>
    <property type="match status" value="1"/>
</dbReference>
<evidence type="ECO:0000256" key="17">
    <source>
        <dbReference type="PROSITE-ProRule" id="PRU00169"/>
    </source>
</evidence>
<evidence type="ECO:0000256" key="6">
    <source>
        <dbReference type="ARBA" id="ARBA00022553"/>
    </source>
</evidence>
<dbReference type="InterPro" id="IPR036097">
    <property type="entry name" value="HisK_dim/P_sf"/>
</dbReference>
<comment type="catalytic activity">
    <reaction evidence="1">
        <text>ATP + protein L-histidine = ADP + protein N-phospho-L-histidine.</text>
        <dbReference type="EC" id="2.7.13.3"/>
    </reaction>
</comment>
<dbReference type="AlphaFoldDB" id="A0A4R3JU42"/>
<feature type="domain" description="Response regulatory" evidence="19">
    <location>
        <begin position="14"/>
        <end position="132"/>
    </location>
</feature>
<dbReference type="CDD" id="cd00130">
    <property type="entry name" value="PAS"/>
    <property type="match status" value="3"/>
</dbReference>
<comment type="function">
    <text evidence="15">Member of the two-component regulatory system BvgS/BvgA. Phosphorylates BvgA via a four-step phosphorelay in response to environmental signals.</text>
</comment>
<dbReference type="FunFam" id="2.10.70.100:FF:000001">
    <property type="entry name" value="Sensory transduction histidine kinase"/>
    <property type="match status" value="2"/>
</dbReference>
<dbReference type="GO" id="GO:0000155">
    <property type="term" value="F:phosphorelay sensor kinase activity"/>
    <property type="evidence" value="ECO:0007669"/>
    <property type="project" value="InterPro"/>
</dbReference>
<dbReference type="SMART" id="SM00091">
    <property type="entry name" value="PAS"/>
    <property type="match status" value="3"/>
</dbReference>
<dbReference type="PANTHER" id="PTHR43047:SF72">
    <property type="entry name" value="OSMOSENSING HISTIDINE PROTEIN KINASE SLN1"/>
    <property type="match status" value="1"/>
</dbReference>
<evidence type="ECO:0000256" key="15">
    <source>
        <dbReference type="ARBA" id="ARBA00058004"/>
    </source>
</evidence>
<keyword evidence="7" id="KW-0808">Transferase</keyword>
<keyword evidence="8" id="KW-0812">Transmembrane</keyword>
<evidence type="ECO:0000313" key="22">
    <source>
        <dbReference type="EMBL" id="TCS71169.1"/>
    </source>
</evidence>
<dbReference type="InterPro" id="IPR003594">
    <property type="entry name" value="HATPase_dom"/>
</dbReference>
<dbReference type="SUPFAM" id="SSF55874">
    <property type="entry name" value="ATPase domain of HSP90 chaperone/DNA topoisomerase II/histidine kinase"/>
    <property type="match status" value="1"/>
</dbReference>
<keyword evidence="4" id="KW-1003">Cell membrane</keyword>
<dbReference type="SMART" id="SM00448">
    <property type="entry name" value="REC"/>
    <property type="match status" value="3"/>
</dbReference>
<dbReference type="NCBIfam" id="TIGR00229">
    <property type="entry name" value="sensory_box"/>
    <property type="match status" value="3"/>
</dbReference>
<dbReference type="EC" id="2.7.13.3" evidence="3"/>
<dbReference type="SMART" id="SM00086">
    <property type="entry name" value="PAC"/>
    <property type="match status" value="3"/>
</dbReference>
<dbReference type="Pfam" id="PF00072">
    <property type="entry name" value="Response_reg"/>
    <property type="match status" value="2"/>
</dbReference>
<evidence type="ECO:0000256" key="16">
    <source>
        <dbReference type="ARBA" id="ARBA00070152"/>
    </source>
</evidence>
<comment type="caution">
    <text evidence="22">The sequence shown here is derived from an EMBL/GenBank/DDBJ whole genome shotgun (WGS) entry which is preliminary data.</text>
</comment>
<dbReference type="PROSITE" id="PS50113">
    <property type="entry name" value="PAC"/>
    <property type="match status" value="3"/>
</dbReference>
<evidence type="ECO:0000256" key="10">
    <source>
        <dbReference type="ARBA" id="ARBA00022741"/>
    </source>
</evidence>
<dbReference type="Pfam" id="PF13426">
    <property type="entry name" value="PAS_9"/>
    <property type="match status" value="1"/>
</dbReference>
<dbReference type="SUPFAM" id="SSF55785">
    <property type="entry name" value="PYP-like sensor domain (PAS domain)"/>
    <property type="match status" value="3"/>
</dbReference>
<dbReference type="InterPro" id="IPR003661">
    <property type="entry name" value="HisK_dim/P_dom"/>
</dbReference>
<evidence type="ECO:0000256" key="7">
    <source>
        <dbReference type="ARBA" id="ARBA00022679"/>
    </source>
</evidence>
<dbReference type="GO" id="GO:0000166">
    <property type="term" value="F:nucleotide binding"/>
    <property type="evidence" value="ECO:0007669"/>
    <property type="project" value="UniProtKB-KW"/>
</dbReference>
<dbReference type="Gene3D" id="3.30.450.20">
    <property type="entry name" value="PAS domain"/>
    <property type="match status" value="3"/>
</dbReference>
<dbReference type="InterPro" id="IPR005467">
    <property type="entry name" value="His_kinase_dom"/>
</dbReference>
<dbReference type="InterPro" id="IPR036890">
    <property type="entry name" value="HATPase_C_sf"/>
</dbReference>
<reference evidence="22 23" key="1">
    <citation type="submission" date="2019-03" db="EMBL/GenBank/DDBJ databases">
        <title>Genomic Encyclopedia of Type Strains, Phase IV (KMG-IV): sequencing the most valuable type-strain genomes for metagenomic binning, comparative biology and taxonomic classification.</title>
        <authorList>
            <person name="Goeker M."/>
        </authorList>
    </citation>
    <scope>NUCLEOTIDE SEQUENCE [LARGE SCALE GENOMIC DNA]</scope>
    <source>
        <strain evidence="22 23">DSM 103923</strain>
    </source>
</reference>
<dbReference type="InterPro" id="IPR001610">
    <property type="entry name" value="PAC"/>
</dbReference>
<dbReference type="InterPro" id="IPR004358">
    <property type="entry name" value="Sig_transdc_His_kin-like_C"/>
</dbReference>
<dbReference type="SMART" id="SM00387">
    <property type="entry name" value="HATPase_c"/>
    <property type="match status" value="1"/>
</dbReference>
<dbReference type="Proteomes" id="UP000295135">
    <property type="component" value="Unassembled WGS sequence"/>
</dbReference>
<keyword evidence="10" id="KW-0547">Nucleotide-binding</keyword>
<evidence type="ECO:0000259" key="20">
    <source>
        <dbReference type="PROSITE" id="PS50112"/>
    </source>
</evidence>
<dbReference type="InterPro" id="IPR000700">
    <property type="entry name" value="PAS-assoc_C"/>
</dbReference>
<accession>A0A4R3JU42</accession>
<dbReference type="Gene3D" id="1.10.287.130">
    <property type="match status" value="1"/>
</dbReference>
<dbReference type="PROSITE" id="PS50110">
    <property type="entry name" value="RESPONSE_REGULATORY"/>
    <property type="match status" value="3"/>
</dbReference>
<dbReference type="PANTHER" id="PTHR43047">
    <property type="entry name" value="TWO-COMPONENT HISTIDINE PROTEIN KINASE"/>
    <property type="match status" value="1"/>
</dbReference>
<keyword evidence="13" id="KW-0902">Two-component regulatory system</keyword>
<dbReference type="CDD" id="cd00156">
    <property type="entry name" value="REC"/>
    <property type="match status" value="1"/>
</dbReference>
<dbReference type="Pfam" id="PF00512">
    <property type="entry name" value="HisKA"/>
    <property type="match status" value="1"/>
</dbReference>
<dbReference type="SMART" id="SM00388">
    <property type="entry name" value="HisKA"/>
    <property type="match status" value="1"/>
</dbReference>
<dbReference type="PROSITE" id="PS50109">
    <property type="entry name" value="HIS_KIN"/>
    <property type="match status" value="1"/>
</dbReference>
<keyword evidence="23" id="KW-1185">Reference proteome</keyword>
<evidence type="ECO:0000256" key="4">
    <source>
        <dbReference type="ARBA" id="ARBA00022475"/>
    </source>
</evidence>
<keyword evidence="11" id="KW-0418">Kinase</keyword>
<comment type="subcellular location">
    <subcellularLocation>
        <location evidence="2">Cell inner membrane</location>
        <topology evidence="2">Multi-pass membrane protein</topology>
    </subcellularLocation>
</comment>
<evidence type="ECO:0000256" key="9">
    <source>
        <dbReference type="ARBA" id="ARBA00022737"/>
    </source>
</evidence>
<name>A0A4R3JU42_9PROT</name>
<dbReference type="InterPro" id="IPR001789">
    <property type="entry name" value="Sig_transdc_resp-reg_receiver"/>
</dbReference>
<feature type="modified residue" description="4-aspartylphosphate" evidence="17">
    <location>
        <position position="190"/>
    </location>
</feature>
<feature type="domain" description="Response regulatory" evidence="19">
    <location>
        <begin position="916"/>
        <end position="1033"/>
    </location>
</feature>
<feature type="domain" description="Histidine kinase" evidence="18">
    <location>
        <begin position="673"/>
        <end position="891"/>
    </location>
</feature>
<gene>
    <name evidence="22" type="ORF">EDC61_11148</name>
</gene>
<keyword evidence="6 17" id="KW-0597">Phosphoprotein</keyword>
<evidence type="ECO:0000256" key="12">
    <source>
        <dbReference type="ARBA" id="ARBA00022989"/>
    </source>
</evidence>
<feature type="domain" description="PAS" evidence="20">
    <location>
        <begin position="426"/>
        <end position="472"/>
    </location>
</feature>
<evidence type="ECO:0000256" key="11">
    <source>
        <dbReference type="ARBA" id="ARBA00022777"/>
    </source>
</evidence>
<dbReference type="GO" id="GO:0005886">
    <property type="term" value="C:plasma membrane"/>
    <property type="evidence" value="ECO:0007669"/>
    <property type="project" value="UniProtKB-SubCell"/>
</dbReference>
<feature type="modified residue" description="4-aspartylphosphate" evidence="17">
    <location>
        <position position="966"/>
    </location>
</feature>